<name>A0AAW1WRS8_RUBAR</name>
<evidence type="ECO:0000256" key="5">
    <source>
        <dbReference type="ARBA" id="ARBA00023242"/>
    </source>
</evidence>
<keyword evidence="3 6" id="KW-0805">Transcription regulation</keyword>
<evidence type="ECO:0000256" key="6">
    <source>
        <dbReference type="PIRNR" id="PIRNR009415"/>
    </source>
</evidence>
<dbReference type="InterPro" id="IPR009083">
    <property type="entry name" value="TFIIA_a-hlx"/>
</dbReference>
<dbReference type="InterPro" id="IPR015871">
    <property type="entry name" value="TFIIA_gsu_C"/>
</dbReference>
<gene>
    <name evidence="9" type="ORF">M0R45_024011</name>
</gene>
<dbReference type="Gene3D" id="2.30.18.10">
    <property type="entry name" value="Transcription factor IIA (TFIIA), beta-barrel domain"/>
    <property type="match status" value="1"/>
</dbReference>
<dbReference type="InterPro" id="IPR015872">
    <property type="entry name" value="TFIIA_gsu_N"/>
</dbReference>
<keyword evidence="10" id="KW-1185">Reference proteome</keyword>
<dbReference type="GO" id="GO:0006367">
    <property type="term" value="P:transcription initiation at RNA polymerase II promoter"/>
    <property type="evidence" value="ECO:0007669"/>
    <property type="project" value="InterPro"/>
</dbReference>
<dbReference type="SUPFAM" id="SSF50784">
    <property type="entry name" value="Transcription factor IIA (TFIIA), beta-barrel domain"/>
    <property type="match status" value="1"/>
</dbReference>
<evidence type="ECO:0000256" key="2">
    <source>
        <dbReference type="ARBA" id="ARBA00007675"/>
    </source>
</evidence>
<dbReference type="Gene3D" id="1.10.287.190">
    <property type="entry name" value="Transcription factor IIA gamma subunit, alpha-helical domain"/>
    <property type="match status" value="1"/>
</dbReference>
<evidence type="ECO:0000256" key="1">
    <source>
        <dbReference type="ARBA" id="ARBA00004123"/>
    </source>
</evidence>
<comment type="function">
    <text evidence="6">TFIIA is a component of the transcription machinery of RNA polymerase II and plays an important role in transcriptional activation.</text>
</comment>
<evidence type="ECO:0000256" key="3">
    <source>
        <dbReference type="ARBA" id="ARBA00023015"/>
    </source>
</evidence>
<dbReference type="InterPro" id="IPR003194">
    <property type="entry name" value="TFIIA_gsu"/>
</dbReference>
<dbReference type="Pfam" id="PF02268">
    <property type="entry name" value="TFIIA_gamma_N"/>
    <property type="match status" value="1"/>
</dbReference>
<accession>A0AAW1WRS8</accession>
<evidence type="ECO:0000256" key="4">
    <source>
        <dbReference type="ARBA" id="ARBA00023163"/>
    </source>
</evidence>
<dbReference type="InterPro" id="IPR009088">
    <property type="entry name" value="TFIIA_b-brl"/>
</dbReference>
<comment type="subcellular location">
    <subcellularLocation>
        <location evidence="1 6">Nucleus</location>
    </subcellularLocation>
</comment>
<dbReference type="Proteomes" id="UP001457282">
    <property type="component" value="Unassembled WGS sequence"/>
</dbReference>
<proteinExistence type="inferred from homology"/>
<feature type="domain" description="Transcription initiation factor IIA gamma subunit N-terminal" evidence="7">
    <location>
        <begin position="3"/>
        <end position="47"/>
    </location>
</feature>
<dbReference type="Pfam" id="PF02751">
    <property type="entry name" value="TFIIA_gamma_C"/>
    <property type="match status" value="1"/>
</dbReference>
<dbReference type="EMBL" id="JBEDUW010000005">
    <property type="protein sequence ID" value="KAK9926800.1"/>
    <property type="molecule type" value="Genomic_DNA"/>
</dbReference>
<comment type="similarity">
    <text evidence="2 6">Belongs to the TFIIA subunit 2 family.</text>
</comment>
<evidence type="ECO:0000259" key="7">
    <source>
        <dbReference type="Pfam" id="PF02268"/>
    </source>
</evidence>
<evidence type="ECO:0000259" key="8">
    <source>
        <dbReference type="Pfam" id="PF02751"/>
    </source>
</evidence>
<sequence>MATLYMGSRIGVCLTEALEKMIEDRTLSAELAYQVLLQFDRSMAKALETRVRNKVTIKGHLHTYQYYEDVWKFVVCGAVVRFQNSNGITVEENVDHLKIVACDSKHF</sequence>
<dbReference type="PIRSF" id="PIRSF009415">
    <property type="entry name" value="Hum_TFIIA_gamma"/>
    <property type="match status" value="1"/>
</dbReference>
<dbReference type="PANTHER" id="PTHR10966">
    <property type="entry name" value="TRANSCRIPTION INITIATION FACTOR IIA SUBUNIT 2"/>
    <property type="match status" value="1"/>
</dbReference>
<dbReference type="CDD" id="cd10014">
    <property type="entry name" value="TFIIA_gamma_C"/>
    <property type="match status" value="1"/>
</dbReference>
<feature type="domain" description="Transcription initiation factor IIA gamma subunit C-terminal" evidence="8">
    <location>
        <begin position="58"/>
        <end position="104"/>
    </location>
</feature>
<protein>
    <recommendedName>
        <fullName evidence="6">Transcription initiation factor IIA subunit 2</fullName>
    </recommendedName>
</protein>
<evidence type="ECO:0000313" key="10">
    <source>
        <dbReference type="Proteomes" id="UP001457282"/>
    </source>
</evidence>
<reference evidence="9 10" key="1">
    <citation type="journal article" date="2023" name="G3 (Bethesda)">
        <title>A chromosome-length genome assembly and annotation of blackberry (Rubus argutus, cv. 'Hillquist').</title>
        <authorList>
            <person name="Bruna T."/>
            <person name="Aryal R."/>
            <person name="Dudchenko O."/>
            <person name="Sargent D.J."/>
            <person name="Mead D."/>
            <person name="Buti M."/>
            <person name="Cavallini A."/>
            <person name="Hytonen T."/>
            <person name="Andres J."/>
            <person name="Pham M."/>
            <person name="Weisz D."/>
            <person name="Mascagni F."/>
            <person name="Usai G."/>
            <person name="Natali L."/>
            <person name="Bassil N."/>
            <person name="Fernandez G.E."/>
            <person name="Lomsadze A."/>
            <person name="Armour M."/>
            <person name="Olukolu B."/>
            <person name="Poorten T."/>
            <person name="Britton C."/>
            <person name="Davik J."/>
            <person name="Ashrafi H."/>
            <person name="Aiden E.L."/>
            <person name="Borodovsky M."/>
            <person name="Worthington M."/>
        </authorList>
    </citation>
    <scope>NUCLEOTIDE SEQUENCE [LARGE SCALE GENOMIC DNA]</scope>
    <source>
        <strain evidence="9">PI 553951</strain>
    </source>
</reference>
<dbReference type="GO" id="GO:0005672">
    <property type="term" value="C:transcription factor TFIIA complex"/>
    <property type="evidence" value="ECO:0007669"/>
    <property type="project" value="InterPro"/>
</dbReference>
<comment type="caution">
    <text evidence="9">The sequence shown here is derived from an EMBL/GenBank/DDBJ whole genome shotgun (WGS) entry which is preliminary data.</text>
</comment>
<evidence type="ECO:0000313" key="9">
    <source>
        <dbReference type="EMBL" id="KAK9926800.1"/>
    </source>
</evidence>
<dbReference type="AlphaFoldDB" id="A0AAW1WRS8"/>
<dbReference type="SUPFAM" id="SSF47396">
    <property type="entry name" value="Transcription factor IIA (TFIIA), alpha-helical domain"/>
    <property type="match status" value="1"/>
</dbReference>
<organism evidence="9 10">
    <name type="scientific">Rubus argutus</name>
    <name type="common">Southern blackberry</name>
    <dbReference type="NCBI Taxonomy" id="59490"/>
    <lineage>
        <taxon>Eukaryota</taxon>
        <taxon>Viridiplantae</taxon>
        <taxon>Streptophyta</taxon>
        <taxon>Embryophyta</taxon>
        <taxon>Tracheophyta</taxon>
        <taxon>Spermatophyta</taxon>
        <taxon>Magnoliopsida</taxon>
        <taxon>eudicotyledons</taxon>
        <taxon>Gunneridae</taxon>
        <taxon>Pentapetalae</taxon>
        <taxon>rosids</taxon>
        <taxon>fabids</taxon>
        <taxon>Rosales</taxon>
        <taxon>Rosaceae</taxon>
        <taxon>Rosoideae</taxon>
        <taxon>Rosoideae incertae sedis</taxon>
        <taxon>Rubus</taxon>
    </lineage>
</organism>
<keyword evidence="4 6" id="KW-0804">Transcription</keyword>
<keyword evidence="5 6" id="KW-0539">Nucleus</keyword>